<feature type="compositionally biased region" description="Low complexity" evidence="1">
    <location>
        <begin position="1135"/>
        <end position="1145"/>
    </location>
</feature>
<feature type="compositionally biased region" description="Polar residues" evidence="1">
    <location>
        <begin position="1978"/>
        <end position="1989"/>
    </location>
</feature>
<feature type="region of interest" description="Disordered" evidence="1">
    <location>
        <begin position="1135"/>
        <end position="1166"/>
    </location>
</feature>
<feature type="compositionally biased region" description="Polar residues" evidence="1">
    <location>
        <begin position="1146"/>
        <end position="1166"/>
    </location>
</feature>
<dbReference type="OrthoDB" id="5967287at2759"/>
<sequence>MDSFPILSKQTDLSVRNDVKDRNFHDSEWKIEANEIRNEINQTIVCLTCTGNLSDPNFSNQLNTLLERLKNILPDAENSMKLSKVEPWNSVRVTLNLSADAAQYLMQLAERGDSNLRELGILSVQLDGQQVISLLLPEQNESHGNNIQRNLDDTIPTDDEINDVKQPELKEALRPTAKNINSNVVVKTENDQIEATNELLHLTTSSEKNPSQQSCLDTWFVQNPHEIINTKENVPIGSHEIKTSVDAKDLFQSQNHHKELISSNFTQSTASNINENSQNGVDSMKNNASSNTSTVQNYQSLSNTVKQAINPYNQRNSCPNQSVNQSTNMITSNFSGQQPIYHQTNIQRFHSQSKKLDSNQISNQNFKFAISIDDPQPESVSNASSQIVPATDYPNHIQQSQTQQHLIQRSSTNTAVYRIDSSSLGHPISNKQKPKQSESLVATVSNVTSSQLTSNNSSDILGLSTDAVDDDLLASVAATGTDPNNFTDLKDLNLTSVLEEIETTSSSIPSNSSIDTNASTDVNLHMPSLASQSSQININGQEPNLKIVAFANPNNVVADQMNQRLSYIMARKPVDSQNLNTSVSQSIHSETQASPVLETINDHPINSDNCKQSDSNVSYSINQSQKNLFQNNNQSQHLPSPQQQVSIQSISNPRHVILQARTQQTWRSSMSQSMHPQLPNTPTSVIDNSLKMTDLKTVNQSTQPARLVAVGSNNINANNIASVIRTPMLFQQQPQHGQTVAQELSKSQIFLRPSVSHFSIAQQQLPCNTSSSNTENAAAKSSPLLVNLLQSDQSIVQSNSQKSTISPHFINSQQIRLIAPNNLAQKDGAHQSIVPQVMMVRFSANSGVAKQFNPINVIAQNNNQNVNVSSSSMDQSKTASKMTEISKNEKPKKPRKRRTKAGVAENLANQNSTIEKVNTDGAVQNTQASNDLGDASTLTQNLDHQNRNLLTNSGSTLLSIPSNSQAQSISFQQPSSMIQSNHQLSVGSKIFNQNKSRVPPVVMIASNSGGDSTPSSTPTSMVSSSTSTFFIANVSGCSFTTNSSSLTSTATATASGVQLSGNRRQVFLATKSNSFPVSSALSALSGARLTSSPSLSSSPALVSSPIKLIAQTPSSSILSPSHELRTISAPGLLQQQHNVQSQQSQILVSNQQGKSSPSSRMTSPVHTQPISMQANIQFTNNNSKQSATINNQLLGNININANSKSSDQSNLTSNQPIQSANISANKPPNVGPISQQPSSSQTCQPNFQNQQLPPNRTVFKAFQIPVSSSNNLLLTKLSQPPSPLFGKPSGQPSHLIVNNPSGTRFQIRPPTNSLNLIAKPILSGDNDSSFINPIVSETSVDKSQNQFSSFSDNEQSSKNNNKILDSNQSVKDQQTTMKDVQENIPATSIQFKSSTLADMLGGDSNKIESDFIGEDLVKSPPVSPSYFLAPVSAFDANRNEDKTPSNIVKVEEKPEENSSNPIIKQEITKNQEINVSQVINSAITTSTADSVSKTVTSDTLSSSNVVKTGTLKSQTQESSSSFFVFKRNYSQDLPDNILDDDEEDDSDNDDFGFYSRSSHFLSGSIGSIGGNSASNRGESTKSSTVCMENTESAESLQHQKDDHDKNVDKNSASVKNIKESVRNESLENSDSSFSNVCQTTLDQNSEEKVETNEEKILLNDSNSDNIGADKNDSNNSQIIKNISPVTSISYPISVTISDSKEPVLDIQKNFPDETRKSITIDLNQQINPSLTNRLPQINFLSSNNRQLEFPKTDSSKESNDLSMIDQKNENLSSNDAKLNVPSATSDSISKIGNPTPTSSNIDKNFADASSKTSSANPIFPNQKLKVVCLANNKYIPIASNSLNSSRQHYGQLVLVKSMMLNDSNTLVTPSPVKIIANKSFKSGQSSAPPIFIPKLTNVPSSQSSSNVQMKPSSQIVVSDQILVANQNSAEESHSTSINSGNQIAQTLKVAQSHESGVDVLNESNKESADMTEIESKNQKNLISNNSPQKCLNDGPSSQLISKSSIILLKNDENTAEPAKPSNFGVANTLCETYTESAASRPISNDPVATSTTDKSSTLSSNKPIPKTVHILMSSNDSTNMMIFKPDNSFSTAKIIKDQISTNVSGDVHVESRCQNLVAKTIGNVPGNVQETNSSQQQQVFGIKSSNLVTATKTLPSILRKRKNDNSMQIIQGNQLQQVLMNSETIEPLADSLQASQNTVKMPKFTSLLSSSSEDASLTPKTKKRSRKSKVTTIQAPSSQEISNTSPEKTSSVDFSNAAISFDDNSAMLVEKSDIKINIPDQSSNNDSQILNNPESCEFTKPVAKRAPRNRSSVESSNSNADEIEAKKTSNLSTSRQTRSNRNRKRHDSDTLNLENEVNNKEQPNLSPLPKIVNFSTIITEHSNTSKSGTILTNRSIISSELEIAREEIDHSSFIDSGVQINQSLSNSGVINSNSSPCVKRSRKSLRNSNPADSSLSPSSSSPSPTSSLTSKRRRLTRDSPVHTTPTVTK</sequence>
<feature type="compositionally biased region" description="Low complexity" evidence="1">
    <location>
        <begin position="1232"/>
        <end position="1252"/>
    </location>
</feature>
<feature type="region of interest" description="Disordered" evidence="1">
    <location>
        <begin position="2208"/>
        <end position="2251"/>
    </location>
</feature>
<dbReference type="Pfam" id="PF13820">
    <property type="entry name" value="NCOA6_TRADD-N"/>
    <property type="match status" value="1"/>
</dbReference>
<feature type="compositionally biased region" description="Polar residues" evidence="1">
    <location>
        <begin position="873"/>
        <end position="883"/>
    </location>
</feature>
<feature type="compositionally biased region" description="Low complexity" evidence="1">
    <location>
        <begin position="1567"/>
        <end position="1577"/>
    </location>
</feature>
<feature type="region of interest" description="Disordered" evidence="1">
    <location>
        <begin position="1567"/>
        <end position="1635"/>
    </location>
</feature>
<feature type="region of interest" description="Disordered" evidence="1">
    <location>
        <begin position="2277"/>
        <end position="2367"/>
    </location>
</feature>
<evidence type="ECO:0000313" key="4">
    <source>
        <dbReference type="EnsemblMetazoa" id="KAF7488316.1"/>
    </source>
</evidence>
<protein>
    <submittedName>
        <fullName evidence="3">Nuclear receptor coactivator 6</fullName>
    </submittedName>
</protein>
<feature type="region of interest" description="Disordered" evidence="1">
    <location>
        <begin position="1962"/>
        <end position="1995"/>
    </location>
</feature>
<evidence type="ECO:0000313" key="3">
    <source>
        <dbReference type="EMBL" id="KAF7488316.1"/>
    </source>
</evidence>
<feature type="region of interest" description="Disordered" evidence="1">
    <location>
        <begin position="2425"/>
        <end position="2489"/>
    </location>
</feature>
<dbReference type="EMBL" id="WVUK01000066">
    <property type="protein sequence ID" value="KAF7488316.1"/>
    <property type="molecule type" value="Genomic_DNA"/>
</dbReference>
<feature type="compositionally biased region" description="Basic and acidic residues" evidence="1">
    <location>
        <begin position="1616"/>
        <end position="1625"/>
    </location>
</feature>
<feature type="compositionally biased region" description="Polar residues" evidence="1">
    <location>
        <begin position="1580"/>
        <end position="1596"/>
    </location>
</feature>
<feature type="compositionally biased region" description="Polar residues" evidence="1">
    <location>
        <begin position="1205"/>
        <end position="1226"/>
    </location>
</feature>
<feature type="compositionally biased region" description="Polar residues" evidence="1">
    <location>
        <begin position="2279"/>
        <end position="2294"/>
    </location>
</feature>
<feature type="compositionally biased region" description="Low complexity" evidence="1">
    <location>
        <begin position="2453"/>
        <end position="2469"/>
    </location>
</feature>
<gene>
    <name evidence="3" type="ORF">SSS_1940</name>
</gene>
<reference evidence="3" key="2">
    <citation type="submission" date="2020-01" db="EMBL/GenBank/DDBJ databases">
        <authorList>
            <person name="Korhonen P.K.K."/>
            <person name="Guangxu M.G."/>
            <person name="Wang T.W."/>
            <person name="Stroehlein A.J.S."/>
            <person name="Young N.D."/>
            <person name="Ang C.-S.A."/>
            <person name="Fernando D.W.F."/>
            <person name="Lu H.L."/>
            <person name="Taylor S.T."/>
            <person name="Ehtesham M.E.M."/>
            <person name="Najaraj S.H.N."/>
            <person name="Harsha G.H.G."/>
            <person name="Madugundu A.M."/>
            <person name="Renuse S.R."/>
            <person name="Holt D.H."/>
            <person name="Pandey A.P."/>
            <person name="Papenfuss A.P."/>
            <person name="Gasser R.B.G."/>
            <person name="Fischer K.F."/>
        </authorList>
    </citation>
    <scope>NUCLEOTIDE SEQUENCE</scope>
    <source>
        <strain evidence="3">SSS_KF_BRIS2020</strain>
    </source>
</reference>
<feature type="compositionally biased region" description="Polar residues" evidence="1">
    <location>
        <begin position="2350"/>
        <end position="2365"/>
    </location>
</feature>
<feature type="compositionally biased region" description="Low complexity" evidence="1">
    <location>
        <begin position="2328"/>
        <end position="2337"/>
    </location>
</feature>
<reference evidence="5" key="1">
    <citation type="journal article" date="2020" name="PLoS Negl. Trop. Dis.">
        <title>High-quality nuclear genome for Sarcoptes scabiei-A critical resource for a neglected parasite.</title>
        <authorList>
            <person name="Korhonen P.K."/>
            <person name="Gasser R.B."/>
            <person name="Ma G."/>
            <person name="Wang T."/>
            <person name="Stroehlein A.J."/>
            <person name="Young N.D."/>
            <person name="Ang C.S."/>
            <person name="Fernando D.D."/>
            <person name="Lu H.C."/>
            <person name="Taylor S."/>
            <person name="Reynolds S.L."/>
            <person name="Mofiz E."/>
            <person name="Najaraj S.H."/>
            <person name="Gowda H."/>
            <person name="Madugundu A."/>
            <person name="Renuse S."/>
            <person name="Holt D."/>
            <person name="Pandey A."/>
            <person name="Papenfuss A.T."/>
            <person name="Fischer K."/>
        </authorList>
    </citation>
    <scope>NUCLEOTIDE SEQUENCE [LARGE SCALE GENOMIC DNA]</scope>
</reference>
<name>A0A834R419_SARSC</name>
<organism evidence="3">
    <name type="scientific">Sarcoptes scabiei</name>
    <name type="common">Itch mite</name>
    <name type="synonym">Acarus scabiei</name>
    <dbReference type="NCBI Taxonomy" id="52283"/>
    <lineage>
        <taxon>Eukaryota</taxon>
        <taxon>Metazoa</taxon>
        <taxon>Ecdysozoa</taxon>
        <taxon>Arthropoda</taxon>
        <taxon>Chelicerata</taxon>
        <taxon>Arachnida</taxon>
        <taxon>Acari</taxon>
        <taxon>Acariformes</taxon>
        <taxon>Sarcoptiformes</taxon>
        <taxon>Astigmata</taxon>
        <taxon>Psoroptidia</taxon>
        <taxon>Sarcoptoidea</taxon>
        <taxon>Sarcoptidae</taxon>
        <taxon>Sarcoptinae</taxon>
        <taxon>Sarcoptes</taxon>
    </lineage>
</organism>
<feature type="compositionally biased region" description="Low complexity" evidence="1">
    <location>
        <begin position="2049"/>
        <end position="2060"/>
    </location>
</feature>
<dbReference type="EnsemblMetazoa" id="SSS_1940s_mrna">
    <property type="protein sequence ID" value="KAF7488316.1"/>
    <property type="gene ID" value="SSS_1940"/>
</dbReference>
<feature type="region of interest" description="Disordered" evidence="1">
    <location>
        <begin position="1205"/>
        <end position="1252"/>
    </location>
</feature>
<dbReference type="Proteomes" id="UP000070412">
    <property type="component" value="Unassembled WGS sequence"/>
</dbReference>
<feature type="region of interest" description="Disordered" evidence="1">
    <location>
        <begin position="1769"/>
        <end position="1801"/>
    </location>
</feature>
<feature type="compositionally biased region" description="Basic residues" evidence="1">
    <location>
        <begin position="2220"/>
        <end position="2229"/>
    </location>
</feature>
<keyword evidence="3" id="KW-0675">Receptor</keyword>
<feature type="compositionally biased region" description="Polar residues" evidence="1">
    <location>
        <begin position="1626"/>
        <end position="1635"/>
    </location>
</feature>
<feature type="region of interest" description="Disordered" evidence="1">
    <location>
        <begin position="269"/>
        <end position="296"/>
    </location>
</feature>
<feature type="compositionally biased region" description="Basic and acidic residues" evidence="1">
    <location>
        <begin position="1597"/>
        <end position="1608"/>
    </location>
</feature>
<accession>A0A834R419</accession>
<proteinExistence type="predicted"/>
<feature type="compositionally biased region" description="Basic and acidic residues" evidence="1">
    <location>
        <begin position="1963"/>
        <end position="1977"/>
    </location>
</feature>
<evidence type="ECO:0000313" key="5">
    <source>
        <dbReference type="Proteomes" id="UP000070412"/>
    </source>
</evidence>
<feature type="region of interest" description="Disordered" evidence="1">
    <location>
        <begin position="2036"/>
        <end position="2061"/>
    </location>
</feature>
<feature type="compositionally biased region" description="Polar residues" evidence="1">
    <location>
        <begin position="2425"/>
        <end position="2436"/>
    </location>
</feature>
<feature type="region of interest" description="Disordered" evidence="1">
    <location>
        <begin position="1342"/>
        <end position="1375"/>
    </location>
</feature>
<keyword evidence="5" id="KW-1185">Reference proteome</keyword>
<evidence type="ECO:0000259" key="2">
    <source>
        <dbReference type="Pfam" id="PF13820"/>
    </source>
</evidence>
<evidence type="ECO:0000256" key="1">
    <source>
        <dbReference type="SAM" id="MobiDB-lite"/>
    </source>
</evidence>
<feature type="compositionally biased region" description="Polar residues" evidence="1">
    <location>
        <begin position="2233"/>
        <end position="2251"/>
    </location>
</feature>
<feature type="domain" description="Nuclear receptor coactivator 6 TRADD-N" evidence="2">
    <location>
        <begin position="45"/>
        <end position="142"/>
    </location>
</feature>
<dbReference type="InterPro" id="IPR032715">
    <property type="entry name" value="NCOA6_TRADD-N"/>
</dbReference>
<feature type="compositionally biased region" description="Low complexity" evidence="1">
    <location>
        <begin position="2309"/>
        <end position="2319"/>
    </location>
</feature>
<reference evidence="4" key="3">
    <citation type="submission" date="2022-06" db="UniProtKB">
        <authorList>
            <consortium name="EnsemblMetazoa"/>
        </authorList>
    </citation>
    <scope>IDENTIFICATION</scope>
</reference>
<feature type="region of interest" description="Disordered" evidence="1">
    <location>
        <begin position="866"/>
        <end position="901"/>
    </location>
</feature>